<dbReference type="RefSeq" id="XP_005819494.1">
    <property type="nucleotide sequence ID" value="XM_005819437.1"/>
</dbReference>
<dbReference type="Proteomes" id="UP000011087">
    <property type="component" value="Unassembled WGS sequence"/>
</dbReference>
<gene>
    <name evidence="1" type="ORF">GUITHDRAFT_121300</name>
</gene>
<evidence type="ECO:0000313" key="2">
    <source>
        <dbReference type="EnsemblProtists" id="EKX32514"/>
    </source>
</evidence>
<dbReference type="AlphaFoldDB" id="L1I9D0"/>
<evidence type="ECO:0000313" key="3">
    <source>
        <dbReference type="Proteomes" id="UP000011087"/>
    </source>
</evidence>
<accession>L1I9D0</accession>
<protein>
    <submittedName>
        <fullName evidence="1 2">Uncharacterized protein</fullName>
    </submittedName>
</protein>
<name>L1I9D0_GUITC</name>
<dbReference type="EMBL" id="JH993185">
    <property type="protein sequence ID" value="EKX32514.1"/>
    <property type="molecule type" value="Genomic_DNA"/>
</dbReference>
<dbReference type="HOGENOM" id="CLU_1664041_0_0_1"/>
<dbReference type="EnsemblProtists" id="EKX32514">
    <property type="protein sequence ID" value="EKX32514"/>
    <property type="gene ID" value="GUITHDRAFT_121300"/>
</dbReference>
<reference evidence="1 3" key="1">
    <citation type="journal article" date="2012" name="Nature">
        <title>Algal genomes reveal evolutionary mosaicism and the fate of nucleomorphs.</title>
        <authorList>
            <consortium name="DOE Joint Genome Institute"/>
            <person name="Curtis B.A."/>
            <person name="Tanifuji G."/>
            <person name="Burki F."/>
            <person name="Gruber A."/>
            <person name="Irimia M."/>
            <person name="Maruyama S."/>
            <person name="Arias M.C."/>
            <person name="Ball S.G."/>
            <person name="Gile G.H."/>
            <person name="Hirakawa Y."/>
            <person name="Hopkins J.F."/>
            <person name="Kuo A."/>
            <person name="Rensing S.A."/>
            <person name="Schmutz J."/>
            <person name="Symeonidi A."/>
            <person name="Elias M."/>
            <person name="Eveleigh R.J."/>
            <person name="Herman E.K."/>
            <person name="Klute M.J."/>
            <person name="Nakayama T."/>
            <person name="Obornik M."/>
            <person name="Reyes-Prieto A."/>
            <person name="Armbrust E.V."/>
            <person name="Aves S.J."/>
            <person name="Beiko R.G."/>
            <person name="Coutinho P."/>
            <person name="Dacks J.B."/>
            <person name="Durnford D.G."/>
            <person name="Fast N.M."/>
            <person name="Green B.R."/>
            <person name="Grisdale C.J."/>
            <person name="Hempel F."/>
            <person name="Henrissat B."/>
            <person name="Hoppner M.P."/>
            <person name="Ishida K."/>
            <person name="Kim E."/>
            <person name="Koreny L."/>
            <person name="Kroth P.G."/>
            <person name="Liu Y."/>
            <person name="Malik S.B."/>
            <person name="Maier U.G."/>
            <person name="McRose D."/>
            <person name="Mock T."/>
            <person name="Neilson J.A."/>
            <person name="Onodera N.T."/>
            <person name="Poole A.M."/>
            <person name="Pritham E.J."/>
            <person name="Richards T.A."/>
            <person name="Rocap G."/>
            <person name="Roy S.W."/>
            <person name="Sarai C."/>
            <person name="Schaack S."/>
            <person name="Shirato S."/>
            <person name="Slamovits C.H."/>
            <person name="Spencer D.F."/>
            <person name="Suzuki S."/>
            <person name="Worden A.Z."/>
            <person name="Zauner S."/>
            <person name="Barry K."/>
            <person name="Bell C."/>
            <person name="Bharti A.K."/>
            <person name="Crow J.A."/>
            <person name="Grimwood J."/>
            <person name="Kramer R."/>
            <person name="Lindquist E."/>
            <person name="Lucas S."/>
            <person name="Salamov A."/>
            <person name="McFadden G.I."/>
            <person name="Lane C.E."/>
            <person name="Keeling P.J."/>
            <person name="Gray M.W."/>
            <person name="Grigoriev I.V."/>
            <person name="Archibald J.M."/>
        </authorList>
    </citation>
    <scope>NUCLEOTIDE SEQUENCE</scope>
    <source>
        <strain evidence="1 3">CCMP2712</strain>
    </source>
</reference>
<organism evidence="1">
    <name type="scientific">Guillardia theta (strain CCMP2712)</name>
    <name type="common">Cryptophyte</name>
    <dbReference type="NCBI Taxonomy" id="905079"/>
    <lineage>
        <taxon>Eukaryota</taxon>
        <taxon>Cryptophyceae</taxon>
        <taxon>Pyrenomonadales</taxon>
        <taxon>Geminigeraceae</taxon>
        <taxon>Guillardia</taxon>
    </lineage>
</organism>
<sequence>MSPASPSICPAHLAHILNPVDFRLPSIFLPPSAEASTRHTEAEVALALSSDAGFAFPQAPQSPQDNDAAAAARWDADARRRHSRACSGKTRLSIQEKLDIICLYYSSDAMPSSSRRAVHQWDIALRYGKSRAAISKLLKPEHARKVIASAEGGRIKNRSMILQSIREEAERKSRSEEGGV</sequence>
<reference evidence="3" key="2">
    <citation type="submission" date="2012-11" db="EMBL/GenBank/DDBJ databases">
        <authorList>
            <person name="Kuo A."/>
            <person name="Curtis B.A."/>
            <person name="Tanifuji G."/>
            <person name="Burki F."/>
            <person name="Gruber A."/>
            <person name="Irimia M."/>
            <person name="Maruyama S."/>
            <person name="Arias M.C."/>
            <person name="Ball S.G."/>
            <person name="Gile G.H."/>
            <person name="Hirakawa Y."/>
            <person name="Hopkins J.F."/>
            <person name="Rensing S.A."/>
            <person name="Schmutz J."/>
            <person name="Symeonidi A."/>
            <person name="Elias M."/>
            <person name="Eveleigh R.J."/>
            <person name="Herman E.K."/>
            <person name="Klute M.J."/>
            <person name="Nakayama T."/>
            <person name="Obornik M."/>
            <person name="Reyes-Prieto A."/>
            <person name="Armbrust E.V."/>
            <person name="Aves S.J."/>
            <person name="Beiko R.G."/>
            <person name="Coutinho P."/>
            <person name="Dacks J.B."/>
            <person name="Durnford D.G."/>
            <person name="Fast N.M."/>
            <person name="Green B.R."/>
            <person name="Grisdale C."/>
            <person name="Hempe F."/>
            <person name="Henrissat B."/>
            <person name="Hoppner M.P."/>
            <person name="Ishida K.-I."/>
            <person name="Kim E."/>
            <person name="Koreny L."/>
            <person name="Kroth P.G."/>
            <person name="Liu Y."/>
            <person name="Malik S.-B."/>
            <person name="Maier U.G."/>
            <person name="McRose D."/>
            <person name="Mock T."/>
            <person name="Neilson J.A."/>
            <person name="Onodera N.T."/>
            <person name="Poole A.M."/>
            <person name="Pritham E.J."/>
            <person name="Richards T.A."/>
            <person name="Rocap G."/>
            <person name="Roy S.W."/>
            <person name="Sarai C."/>
            <person name="Schaack S."/>
            <person name="Shirato S."/>
            <person name="Slamovits C.H."/>
            <person name="Spencer D.F."/>
            <person name="Suzuki S."/>
            <person name="Worden A.Z."/>
            <person name="Zauner S."/>
            <person name="Barry K."/>
            <person name="Bell C."/>
            <person name="Bharti A.K."/>
            <person name="Crow J.A."/>
            <person name="Grimwood J."/>
            <person name="Kramer R."/>
            <person name="Lindquist E."/>
            <person name="Lucas S."/>
            <person name="Salamov A."/>
            <person name="McFadden G.I."/>
            <person name="Lane C.E."/>
            <person name="Keeling P.J."/>
            <person name="Gray M.W."/>
            <person name="Grigoriev I.V."/>
            <person name="Archibald J.M."/>
        </authorList>
    </citation>
    <scope>NUCLEOTIDE SEQUENCE</scope>
    <source>
        <strain evidence="3">CCMP2712</strain>
    </source>
</reference>
<evidence type="ECO:0000313" key="1">
    <source>
        <dbReference type="EMBL" id="EKX32514.1"/>
    </source>
</evidence>
<reference evidence="2" key="3">
    <citation type="submission" date="2015-06" db="UniProtKB">
        <authorList>
            <consortium name="EnsemblProtists"/>
        </authorList>
    </citation>
    <scope>IDENTIFICATION</scope>
</reference>
<dbReference type="GeneID" id="17289249"/>
<dbReference type="PaxDb" id="55529-EKX32514"/>
<proteinExistence type="predicted"/>
<keyword evidence="3" id="KW-1185">Reference proteome</keyword>
<dbReference type="KEGG" id="gtt:GUITHDRAFT_121300"/>